<dbReference type="CDD" id="cd02440">
    <property type="entry name" value="AdoMet_MTases"/>
    <property type="match status" value="1"/>
</dbReference>
<keyword evidence="2 4" id="KW-0808">Transferase</keyword>
<gene>
    <name evidence="4" type="ORF">ACFO4L_15335</name>
</gene>
<dbReference type="GO" id="GO:0032259">
    <property type="term" value="P:methylation"/>
    <property type="evidence" value="ECO:0007669"/>
    <property type="project" value="UniProtKB-KW"/>
</dbReference>
<dbReference type="Gene3D" id="3.40.50.150">
    <property type="entry name" value="Vaccinia Virus protein VP39"/>
    <property type="match status" value="1"/>
</dbReference>
<dbReference type="InterPro" id="IPR029063">
    <property type="entry name" value="SAM-dependent_MTases_sf"/>
</dbReference>
<comment type="caution">
    <text evidence="4">The sequence shown here is derived from an EMBL/GenBank/DDBJ whole genome shotgun (WGS) entry which is preliminary data.</text>
</comment>
<name>A0ABV9NX68_9BACI</name>
<dbReference type="SUPFAM" id="SSF53335">
    <property type="entry name" value="S-adenosyl-L-methionine-dependent methyltransferases"/>
    <property type="match status" value="1"/>
</dbReference>
<dbReference type="Proteomes" id="UP001595896">
    <property type="component" value="Unassembled WGS sequence"/>
</dbReference>
<evidence type="ECO:0000259" key="3">
    <source>
        <dbReference type="Pfam" id="PF13649"/>
    </source>
</evidence>
<dbReference type="GO" id="GO:0008168">
    <property type="term" value="F:methyltransferase activity"/>
    <property type="evidence" value="ECO:0007669"/>
    <property type="project" value="UniProtKB-KW"/>
</dbReference>
<dbReference type="EC" id="2.1.1.-" evidence="4"/>
<evidence type="ECO:0000256" key="2">
    <source>
        <dbReference type="ARBA" id="ARBA00022679"/>
    </source>
</evidence>
<accession>A0ABV9NX68</accession>
<dbReference type="Gene3D" id="2.20.25.110">
    <property type="entry name" value="S-adenosyl-L-methionine-dependent methyltransferases"/>
    <property type="match status" value="1"/>
</dbReference>
<evidence type="ECO:0000313" key="4">
    <source>
        <dbReference type="EMBL" id="MFC4737953.1"/>
    </source>
</evidence>
<feature type="domain" description="Methyltransferase" evidence="3">
    <location>
        <begin position="36"/>
        <end position="131"/>
    </location>
</feature>
<dbReference type="RefSeq" id="WP_377910574.1">
    <property type="nucleotide sequence ID" value="NZ_JBHSGK010000020.1"/>
</dbReference>
<organism evidence="4 5">
    <name type="scientific">Bacillus daqingensis</name>
    <dbReference type="NCBI Taxonomy" id="872396"/>
    <lineage>
        <taxon>Bacteria</taxon>
        <taxon>Bacillati</taxon>
        <taxon>Bacillota</taxon>
        <taxon>Bacilli</taxon>
        <taxon>Bacillales</taxon>
        <taxon>Bacillaceae</taxon>
        <taxon>Bacillus</taxon>
    </lineage>
</organism>
<dbReference type="PANTHER" id="PTHR43861:SF1">
    <property type="entry name" value="TRANS-ACONITATE 2-METHYLTRANSFERASE"/>
    <property type="match status" value="1"/>
</dbReference>
<dbReference type="InterPro" id="IPR041698">
    <property type="entry name" value="Methyltransf_25"/>
</dbReference>
<protein>
    <submittedName>
        <fullName evidence="4">Class I SAM-dependent methyltransferase</fullName>
        <ecNumber evidence="4">2.1.1.-</ecNumber>
    </submittedName>
</protein>
<evidence type="ECO:0000256" key="1">
    <source>
        <dbReference type="ARBA" id="ARBA00022603"/>
    </source>
</evidence>
<proteinExistence type="predicted"/>
<keyword evidence="5" id="KW-1185">Reference proteome</keyword>
<keyword evidence="1 4" id="KW-0489">Methyltransferase</keyword>
<evidence type="ECO:0000313" key="5">
    <source>
        <dbReference type="Proteomes" id="UP001595896"/>
    </source>
</evidence>
<dbReference type="EMBL" id="JBHSGK010000020">
    <property type="protein sequence ID" value="MFC4737953.1"/>
    <property type="molecule type" value="Genomic_DNA"/>
</dbReference>
<sequence length="233" mass="26016">MPINPYDDPERYDVRYDHIQKEAEFLKGVIKDGSIVIDLACGTGRTTLPLAQAGAFVTGIDISQAMLDRAIAKAKAAGIEASFIQQDAASFSLPFQADFIIMTGHSFQHLLMEGEQNSLLEAVFHHLKPGGSLYFDTRTPPHSGTETEIDEVNGTREVDTYDPQTGMLHSSLYDADERLIESLTIRYTEPEKLRPLLEKNGFTDVQLRQHWSTMPYTGTGTIVVYGKKTYRRG</sequence>
<dbReference type="Pfam" id="PF13649">
    <property type="entry name" value="Methyltransf_25"/>
    <property type="match status" value="1"/>
</dbReference>
<dbReference type="PANTHER" id="PTHR43861">
    <property type="entry name" value="TRANS-ACONITATE 2-METHYLTRANSFERASE-RELATED"/>
    <property type="match status" value="1"/>
</dbReference>
<reference evidence="5" key="1">
    <citation type="journal article" date="2019" name="Int. J. Syst. Evol. Microbiol.">
        <title>The Global Catalogue of Microorganisms (GCM) 10K type strain sequencing project: providing services to taxonomists for standard genome sequencing and annotation.</title>
        <authorList>
            <consortium name="The Broad Institute Genomics Platform"/>
            <consortium name="The Broad Institute Genome Sequencing Center for Infectious Disease"/>
            <person name="Wu L."/>
            <person name="Ma J."/>
        </authorList>
    </citation>
    <scope>NUCLEOTIDE SEQUENCE [LARGE SCALE GENOMIC DNA]</scope>
    <source>
        <strain evidence="5">JCM 12165</strain>
    </source>
</reference>